<accession>A0A445AJE3</accession>
<feature type="compositionally biased region" description="Basic and acidic residues" evidence="1">
    <location>
        <begin position="54"/>
        <end position="67"/>
    </location>
</feature>
<evidence type="ECO:0000313" key="2">
    <source>
        <dbReference type="EMBL" id="RYR26563.1"/>
    </source>
</evidence>
<sequence>MLMSSDEESSNSDDSSEDEPYKPVRKDSSSDSCAADPVPSCKVKGKKKTSNKSDSQDKGKGKNKMKEKICVDDDAYVEGIPCVHACAAIARVNKWPEDFCHKLLTMESYKATYSHHINPLPGQQLWERSEANRPLAPLVKRKPGQLQTKRRKDADERGA</sequence>
<feature type="region of interest" description="Disordered" evidence="1">
    <location>
        <begin position="1"/>
        <end position="67"/>
    </location>
</feature>
<feature type="compositionally biased region" description="Basic and acidic residues" evidence="1">
    <location>
        <begin position="19"/>
        <end position="29"/>
    </location>
</feature>
<keyword evidence="3" id="KW-1185">Reference proteome</keyword>
<reference evidence="2 3" key="1">
    <citation type="submission" date="2019-01" db="EMBL/GenBank/DDBJ databases">
        <title>Sequencing of cultivated peanut Arachis hypogaea provides insights into genome evolution and oil improvement.</title>
        <authorList>
            <person name="Chen X."/>
        </authorList>
    </citation>
    <scope>NUCLEOTIDE SEQUENCE [LARGE SCALE GENOMIC DNA]</scope>
    <source>
        <strain evidence="3">cv. Fuhuasheng</strain>
        <tissue evidence="2">Leaves</tissue>
    </source>
</reference>
<name>A0A445AJE3_ARAHY</name>
<feature type="compositionally biased region" description="Acidic residues" evidence="1">
    <location>
        <begin position="1"/>
        <end position="18"/>
    </location>
</feature>
<dbReference type="Proteomes" id="UP000289738">
    <property type="component" value="Chromosome B02"/>
</dbReference>
<proteinExistence type="predicted"/>
<dbReference type="EMBL" id="SDMP01000012">
    <property type="protein sequence ID" value="RYR26563.1"/>
    <property type="molecule type" value="Genomic_DNA"/>
</dbReference>
<organism evidence="2 3">
    <name type="scientific">Arachis hypogaea</name>
    <name type="common">Peanut</name>
    <dbReference type="NCBI Taxonomy" id="3818"/>
    <lineage>
        <taxon>Eukaryota</taxon>
        <taxon>Viridiplantae</taxon>
        <taxon>Streptophyta</taxon>
        <taxon>Embryophyta</taxon>
        <taxon>Tracheophyta</taxon>
        <taxon>Spermatophyta</taxon>
        <taxon>Magnoliopsida</taxon>
        <taxon>eudicotyledons</taxon>
        <taxon>Gunneridae</taxon>
        <taxon>Pentapetalae</taxon>
        <taxon>rosids</taxon>
        <taxon>fabids</taxon>
        <taxon>Fabales</taxon>
        <taxon>Fabaceae</taxon>
        <taxon>Papilionoideae</taxon>
        <taxon>50 kb inversion clade</taxon>
        <taxon>dalbergioids sensu lato</taxon>
        <taxon>Dalbergieae</taxon>
        <taxon>Pterocarpus clade</taxon>
        <taxon>Arachis</taxon>
    </lineage>
</organism>
<evidence type="ECO:0000256" key="1">
    <source>
        <dbReference type="SAM" id="MobiDB-lite"/>
    </source>
</evidence>
<gene>
    <name evidence="2" type="ORF">Ahy_B02g060821</name>
</gene>
<feature type="region of interest" description="Disordered" evidence="1">
    <location>
        <begin position="128"/>
        <end position="159"/>
    </location>
</feature>
<evidence type="ECO:0000313" key="3">
    <source>
        <dbReference type="Proteomes" id="UP000289738"/>
    </source>
</evidence>
<evidence type="ECO:0008006" key="4">
    <source>
        <dbReference type="Google" id="ProtNLM"/>
    </source>
</evidence>
<dbReference type="AlphaFoldDB" id="A0A445AJE3"/>
<feature type="compositionally biased region" description="Basic residues" evidence="1">
    <location>
        <begin position="139"/>
        <end position="151"/>
    </location>
</feature>
<protein>
    <recommendedName>
        <fullName evidence="4">Zinc finger PMZ-type domain-containing protein</fullName>
    </recommendedName>
</protein>
<comment type="caution">
    <text evidence="2">The sequence shown here is derived from an EMBL/GenBank/DDBJ whole genome shotgun (WGS) entry which is preliminary data.</text>
</comment>